<feature type="compositionally biased region" description="Polar residues" evidence="1">
    <location>
        <begin position="264"/>
        <end position="279"/>
    </location>
</feature>
<feature type="compositionally biased region" description="Basic and acidic residues" evidence="1">
    <location>
        <begin position="604"/>
        <end position="638"/>
    </location>
</feature>
<evidence type="ECO:0000256" key="1">
    <source>
        <dbReference type="SAM" id="MobiDB-lite"/>
    </source>
</evidence>
<evidence type="ECO:0000313" key="4">
    <source>
        <dbReference type="Proteomes" id="UP001152759"/>
    </source>
</evidence>
<keyword evidence="2" id="KW-0472">Membrane</keyword>
<keyword evidence="2" id="KW-1133">Transmembrane helix</keyword>
<feature type="compositionally biased region" description="Polar residues" evidence="1">
    <location>
        <begin position="969"/>
        <end position="985"/>
    </location>
</feature>
<feature type="region of interest" description="Disordered" evidence="1">
    <location>
        <begin position="416"/>
        <end position="438"/>
    </location>
</feature>
<keyword evidence="2" id="KW-0812">Transmembrane</keyword>
<name>A0A9P0A9V5_BEMTA</name>
<keyword evidence="4" id="KW-1185">Reference proteome</keyword>
<feature type="region of interest" description="Disordered" evidence="1">
    <location>
        <begin position="253"/>
        <end position="296"/>
    </location>
</feature>
<feature type="region of interest" description="Disordered" evidence="1">
    <location>
        <begin position="100"/>
        <end position="119"/>
    </location>
</feature>
<feature type="compositionally biased region" description="Basic and acidic residues" evidence="1">
    <location>
        <begin position="891"/>
        <end position="901"/>
    </location>
</feature>
<dbReference type="AlphaFoldDB" id="A0A9P0A9V5"/>
<sequence length="1047" mass="117530">MLEDDSECLRASSTPSLASLPVHKNRKTGVHFGIYREKTVPEYLVPKKPRVNLHHSRIVILTIMASGIILVICLTLLDFTMTQTRSVPVIHYARYRLEKNSNQNSQDSKPRRHNYTQADPKSDLLLYSSPLSIRKSNSSGCSHCGSENEESLADVKQIPSVSRSKRIPFVSSETDNVSDEFHAVDFQSQKLKSHEDKSITEDKGHHLNGNVDGILRRKEKSSVLNDTSITLSIDGVDTTQKIVAETETPDINKTDFYTHENTEEFSSSSTDSWTEQTSPRSEKELSKSFEGSTESWTEKIPFEDEEFRMGSEEGDPSHNLHYVYVEPKKPAYVTPIPESQNPEPEIRTTIAPENHRRFPARPRSRPAKLYSKRKSPNSRSNGARALPQIQILESDSSQQPQKLELISPQVTLEKGGVFADDSLPDPNPATKSESRPMERRISFADFEEYPQLSNYKNLDHVKSVMDIIQYLNTESPFDGTSKDKLASNSGSRRNERHRQRTNARAETQNEPTDDPYTGVETVEKELTYPPDFGDTRPVDSFVPLRKRIGSKRYDFDAAINQESNDYLISDPGDLHSPVIPDDPEPSKILDSRAQTSVPDFIEVGHADHANSTPEDIRGDKIQLSDSFDMSKDGLEHRSNPFPIDKINSEFGGNRYQDDAHGTSEGKDSSKQRGQSLRHANPKKWNQELRFDTPSKNSGSTAGAPDPTLFLPNFYGSDTASYYAMNPSSFLYDAVTEDHSERREQQNPAAGFGNYNDLYTAFKPSDVAEINNLMPAAMLDEDYPPPPARPLLADSPDPYLKAPPMILDYIPRLSPSSVHTSEISRKFGSVGVPGDNSTRERVEITGPDLSGTQATYANDQSLRVAEGPTTSGQGTQAAINIFPQSSNNIPDDEMKDHLVPPLPDEKSIYYQEQSALLPWDSNFQTSSIRKHDYREQQQPHDLLISTNQSVYNSQGRETRHQMDIGGRPPAQQQVQKENQELSTSPAHTHTRTHVRTRVRSKKRNRIRYQNPSPPPAQPLPPYHQHQPPTALAMTNATQDTQDAESTAV</sequence>
<evidence type="ECO:0000256" key="2">
    <source>
        <dbReference type="SAM" id="Phobius"/>
    </source>
</evidence>
<feature type="compositionally biased region" description="Pro residues" evidence="1">
    <location>
        <begin position="1010"/>
        <end position="1020"/>
    </location>
</feature>
<feature type="region of interest" description="Disordered" evidence="1">
    <location>
        <begin position="604"/>
        <end position="706"/>
    </location>
</feature>
<dbReference type="Proteomes" id="UP001152759">
    <property type="component" value="Chromosome 3"/>
</dbReference>
<feature type="region of interest" description="Disordered" evidence="1">
    <location>
        <begin position="475"/>
        <end position="517"/>
    </location>
</feature>
<gene>
    <name evidence="3" type="ORF">BEMITA_LOCUS6246</name>
</gene>
<feature type="region of interest" description="Disordered" evidence="1">
    <location>
        <begin position="882"/>
        <end position="901"/>
    </location>
</feature>
<evidence type="ECO:0000313" key="3">
    <source>
        <dbReference type="EMBL" id="CAH0387202.1"/>
    </source>
</evidence>
<organism evidence="3 4">
    <name type="scientific">Bemisia tabaci</name>
    <name type="common">Sweetpotato whitefly</name>
    <name type="synonym">Aleurodes tabaci</name>
    <dbReference type="NCBI Taxonomy" id="7038"/>
    <lineage>
        <taxon>Eukaryota</taxon>
        <taxon>Metazoa</taxon>
        <taxon>Ecdysozoa</taxon>
        <taxon>Arthropoda</taxon>
        <taxon>Hexapoda</taxon>
        <taxon>Insecta</taxon>
        <taxon>Pterygota</taxon>
        <taxon>Neoptera</taxon>
        <taxon>Paraneoptera</taxon>
        <taxon>Hemiptera</taxon>
        <taxon>Sternorrhyncha</taxon>
        <taxon>Aleyrodoidea</taxon>
        <taxon>Aleyrodidae</taxon>
        <taxon>Aleyrodinae</taxon>
        <taxon>Bemisia</taxon>
    </lineage>
</organism>
<accession>A0A9P0A9V5</accession>
<dbReference type="EMBL" id="OU963864">
    <property type="protein sequence ID" value="CAH0387202.1"/>
    <property type="molecule type" value="Genomic_DNA"/>
</dbReference>
<feature type="region of interest" description="Disordered" evidence="1">
    <location>
        <begin position="566"/>
        <end position="589"/>
    </location>
</feature>
<feature type="compositionally biased region" description="Basic residues" evidence="1">
    <location>
        <begin position="357"/>
        <end position="376"/>
    </location>
</feature>
<feature type="compositionally biased region" description="Basic and acidic residues" evidence="1">
    <location>
        <begin position="253"/>
        <end position="262"/>
    </location>
</feature>
<feature type="region of interest" description="Disordered" evidence="1">
    <location>
        <begin position="951"/>
        <end position="1047"/>
    </location>
</feature>
<reference evidence="3" key="1">
    <citation type="submission" date="2021-12" db="EMBL/GenBank/DDBJ databases">
        <authorList>
            <person name="King R."/>
        </authorList>
    </citation>
    <scope>NUCLEOTIDE SEQUENCE</scope>
</reference>
<feature type="transmembrane region" description="Helical" evidence="2">
    <location>
        <begin position="58"/>
        <end position="77"/>
    </location>
</feature>
<protein>
    <submittedName>
        <fullName evidence="3">Uncharacterized protein</fullName>
    </submittedName>
</protein>
<proteinExistence type="predicted"/>
<feature type="region of interest" description="Disordered" evidence="1">
    <location>
        <begin position="352"/>
        <end position="383"/>
    </location>
</feature>
<feature type="compositionally biased region" description="Polar residues" evidence="1">
    <location>
        <begin position="1031"/>
        <end position="1047"/>
    </location>
</feature>
<feature type="compositionally biased region" description="Basic residues" evidence="1">
    <location>
        <begin position="987"/>
        <end position="1005"/>
    </location>
</feature>
<feature type="compositionally biased region" description="Basic and acidic residues" evidence="1">
    <location>
        <begin position="655"/>
        <end position="670"/>
    </location>
</feature>